<sequence length="155" mass="18545">MLVRPRLEFAIQAWRPWSVKDHNTLEKVQRRATKLVQYQSCLPYETRLSYLDLFPLDYRQLRGDLLQAFRMRRGQDCCLASGDFFELATTTTLRGHLIKLRVAGARLDTRRFFFSNRVIKAWNSLPVDIIMSPSIDYFEQKFDQYSHKYHHDIRN</sequence>
<evidence type="ECO:0000313" key="2">
    <source>
        <dbReference type="Proteomes" id="UP000275846"/>
    </source>
</evidence>
<dbReference type="Proteomes" id="UP000275846">
    <property type="component" value="Unassembled WGS sequence"/>
</dbReference>
<dbReference type="OrthoDB" id="426210at2759"/>
<organism evidence="3">
    <name type="scientific">Schistocephalus solidus</name>
    <name type="common">Tapeworm</name>
    <dbReference type="NCBI Taxonomy" id="70667"/>
    <lineage>
        <taxon>Eukaryota</taxon>
        <taxon>Metazoa</taxon>
        <taxon>Spiralia</taxon>
        <taxon>Lophotrochozoa</taxon>
        <taxon>Platyhelminthes</taxon>
        <taxon>Cestoda</taxon>
        <taxon>Eucestoda</taxon>
        <taxon>Diphyllobothriidea</taxon>
        <taxon>Diphyllobothriidae</taxon>
        <taxon>Schistocephalus</taxon>
    </lineage>
</organism>
<name>A0A183TQM0_SCHSO</name>
<protein>
    <submittedName>
        <fullName evidence="1 3">Uncharacterized protein</fullName>
    </submittedName>
</protein>
<evidence type="ECO:0000313" key="3">
    <source>
        <dbReference type="WBParaSite" id="SSLN_0001948201-mRNA-1"/>
    </source>
</evidence>
<dbReference type="STRING" id="70667.A0A183TQM0"/>
<evidence type="ECO:0000313" key="1">
    <source>
        <dbReference type="EMBL" id="VDM05154.1"/>
    </source>
</evidence>
<dbReference type="WBParaSite" id="SSLN_0001948201-mRNA-1">
    <property type="protein sequence ID" value="SSLN_0001948201-mRNA-1"/>
    <property type="gene ID" value="SSLN_0001948201"/>
</dbReference>
<reference evidence="3" key="1">
    <citation type="submission" date="2016-06" db="UniProtKB">
        <authorList>
            <consortium name="WormBaseParasite"/>
        </authorList>
    </citation>
    <scope>IDENTIFICATION</scope>
</reference>
<reference evidence="1 2" key="2">
    <citation type="submission" date="2018-11" db="EMBL/GenBank/DDBJ databases">
        <authorList>
            <consortium name="Pathogen Informatics"/>
        </authorList>
    </citation>
    <scope>NUCLEOTIDE SEQUENCE [LARGE SCALE GENOMIC DNA]</scope>
    <source>
        <strain evidence="1 2">NST_G2</strain>
    </source>
</reference>
<dbReference type="AlphaFoldDB" id="A0A183TQM0"/>
<keyword evidence="2" id="KW-1185">Reference proteome</keyword>
<proteinExistence type="predicted"/>
<dbReference type="EMBL" id="UYSU01045254">
    <property type="protein sequence ID" value="VDM05154.1"/>
    <property type="molecule type" value="Genomic_DNA"/>
</dbReference>
<accession>A0A183TQM0</accession>
<gene>
    <name evidence="1" type="ORF">SSLN_LOCUS18768</name>
</gene>